<dbReference type="Proteomes" id="UP000288716">
    <property type="component" value="Unassembled WGS sequence"/>
</dbReference>
<dbReference type="GO" id="GO:0004181">
    <property type="term" value="F:metallocarboxypeptidase activity"/>
    <property type="evidence" value="ECO:0007669"/>
    <property type="project" value="InterPro"/>
</dbReference>
<proteinExistence type="inferred from homology"/>
<dbReference type="SUPFAM" id="SSF53187">
    <property type="entry name" value="Zn-dependent exopeptidases"/>
    <property type="match status" value="1"/>
</dbReference>
<feature type="non-terminal residue" evidence="4">
    <location>
        <position position="1"/>
    </location>
</feature>
<evidence type="ECO:0000259" key="3">
    <source>
        <dbReference type="PROSITE" id="PS52035"/>
    </source>
</evidence>
<dbReference type="Pfam" id="PF00246">
    <property type="entry name" value="Peptidase_M14"/>
    <property type="match status" value="1"/>
</dbReference>
<dbReference type="AlphaFoldDB" id="A0A443S4Y7"/>
<name>A0A443S4Y7_9ACAR</name>
<dbReference type="GO" id="GO:0008270">
    <property type="term" value="F:zinc ion binding"/>
    <property type="evidence" value="ECO:0007669"/>
    <property type="project" value="InterPro"/>
</dbReference>
<reference evidence="4 5" key="1">
    <citation type="journal article" date="2018" name="Gigascience">
        <title>Genomes of trombidid mites reveal novel predicted allergens and laterally-transferred genes associated with secondary metabolism.</title>
        <authorList>
            <person name="Dong X."/>
            <person name="Chaisiri K."/>
            <person name="Xia D."/>
            <person name="Armstrong S.D."/>
            <person name="Fang Y."/>
            <person name="Donnelly M.J."/>
            <person name="Kadowaki T."/>
            <person name="McGarry J.W."/>
            <person name="Darby A.C."/>
            <person name="Makepeace B.L."/>
        </authorList>
    </citation>
    <scope>NUCLEOTIDE SEQUENCE [LARGE SCALE GENOMIC DNA]</scope>
    <source>
        <strain evidence="4">UoL-UT</strain>
    </source>
</reference>
<dbReference type="InterPro" id="IPR000834">
    <property type="entry name" value="Peptidase_M14"/>
</dbReference>
<evidence type="ECO:0000313" key="5">
    <source>
        <dbReference type="Proteomes" id="UP000288716"/>
    </source>
</evidence>
<protein>
    <recommendedName>
        <fullName evidence="3">Peptidase M14 domain-containing protein</fullName>
    </recommendedName>
</protein>
<dbReference type="Gene3D" id="3.40.630.10">
    <property type="entry name" value="Zn peptidases"/>
    <property type="match status" value="1"/>
</dbReference>
<dbReference type="GO" id="GO:0006508">
    <property type="term" value="P:proteolysis"/>
    <property type="evidence" value="ECO:0007669"/>
    <property type="project" value="InterPro"/>
</dbReference>
<comment type="similarity">
    <text evidence="1 2">Belongs to the peptidase M14 family.</text>
</comment>
<dbReference type="OrthoDB" id="6411355at2759"/>
<gene>
    <name evidence="4" type="ORF">B4U80_07556</name>
</gene>
<feature type="active site" description="Proton donor/acceptor" evidence="2">
    <location>
        <position position="21"/>
    </location>
</feature>
<sequence>SSSASDWVYANTPCKLVFALELRDTGNYGFLLPPNQIKPTAIETWAGISALVANA</sequence>
<keyword evidence="5" id="KW-1185">Reference proteome</keyword>
<evidence type="ECO:0000256" key="1">
    <source>
        <dbReference type="ARBA" id="ARBA00005988"/>
    </source>
</evidence>
<evidence type="ECO:0000313" key="4">
    <source>
        <dbReference type="EMBL" id="RWS22590.1"/>
    </source>
</evidence>
<comment type="caution">
    <text evidence="4">The sequence shown here is derived from an EMBL/GenBank/DDBJ whole genome shotgun (WGS) entry which is preliminary data.</text>
</comment>
<feature type="domain" description="Peptidase M14" evidence="3">
    <location>
        <begin position="1"/>
        <end position="55"/>
    </location>
</feature>
<dbReference type="VEuPathDB" id="VectorBase:LDEU009450"/>
<evidence type="ECO:0000256" key="2">
    <source>
        <dbReference type="PROSITE-ProRule" id="PRU01379"/>
    </source>
</evidence>
<organism evidence="4 5">
    <name type="scientific">Leptotrombidium deliense</name>
    <dbReference type="NCBI Taxonomy" id="299467"/>
    <lineage>
        <taxon>Eukaryota</taxon>
        <taxon>Metazoa</taxon>
        <taxon>Ecdysozoa</taxon>
        <taxon>Arthropoda</taxon>
        <taxon>Chelicerata</taxon>
        <taxon>Arachnida</taxon>
        <taxon>Acari</taxon>
        <taxon>Acariformes</taxon>
        <taxon>Trombidiformes</taxon>
        <taxon>Prostigmata</taxon>
        <taxon>Anystina</taxon>
        <taxon>Parasitengona</taxon>
        <taxon>Trombiculoidea</taxon>
        <taxon>Trombiculidae</taxon>
        <taxon>Leptotrombidium</taxon>
    </lineage>
</organism>
<accession>A0A443S4Y7</accession>
<dbReference type="EMBL" id="NCKV01008396">
    <property type="protein sequence ID" value="RWS22590.1"/>
    <property type="molecule type" value="Genomic_DNA"/>
</dbReference>
<dbReference type="PROSITE" id="PS52035">
    <property type="entry name" value="PEPTIDASE_M14"/>
    <property type="match status" value="1"/>
</dbReference>